<dbReference type="CDD" id="cd00037">
    <property type="entry name" value="CLECT"/>
    <property type="match status" value="1"/>
</dbReference>
<dbReference type="OMA" id="AHNCEER"/>
<dbReference type="InterPro" id="IPR001304">
    <property type="entry name" value="C-type_lectin-like"/>
</dbReference>
<proteinExistence type="predicted"/>
<keyword evidence="3" id="KW-1185">Reference proteome</keyword>
<evidence type="ECO:0000313" key="3">
    <source>
        <dbReference type="Proteomes" id="UP000261620"/>
    </source>
</evidence>
<dbReference type="Pfam" id="PF00059">
    <property type="entry name" value="Lectin_C"/>
    <property type="match status" value="1"/>
</dbReference>
<reference evidence="2" key="2">
    <citation type="submission" date="2025-09" db="UniProtKB">
        <authorList>
            <consortium name="Ensembl"/>
        </authorList>
    </citation>
    <scope>IDENTIFICATION</scope>
</reference>
<evidence type="ECO:0000313" key="2">
    <source>
        <dbReference type="Ensembl" id="ENSMMOP00000025864.1"/>
    </source>
</evidence>
<accession>A0A3Q3XHT3</accession>
<dbReference type="Proteomes" id="UP000261620">
    <property type="component" value="Unplaced"/>
</dbReference>
<dbReference type="InterPro" id="IPR016187">
    <property type="entry name" value="CTDL_fold"/>
</dbReference>
<protein>
    <recommendedName>
        <fullName evidence="1">C-type lectin domain-containing protein</fullName>
    </recommendedName>
</protein>
<dbReference type="PANTHER" id="PTHR45784">
    <property type="entry name" value="C-TYPE LECTIN DOMAIN FAMILY 20 MEMBER A-RELATED"/>
    <property type="match status" value="1"/>
</dbReference>
<name>A0A3Q3XHT3_MOLML</name>
<dbReference type="Gene3D" id="3.10.100.10">
    <property type="entry name" value="Mannose-Binding Protein A, subunit A"/>
    <property type="match status" value="1"/>
</dbReference>
<dbReference type="AlphaFoldDB" id="A0A3Q3XHT3"/>
<organism evidence="2 3">
    <name type="scientific">Mola mola</name>
    <name type="common">Ocean sunfish</name>
    <name type="synonym">Tetraodon mola</name>
    <dbReference type="NCBI Taxonomy" id="94237"/>
    <lineage>
        <taxon>Eukaryota</taxon>
        <taxon>Metazoa</taxon>
        <taxon>Chordata</taxon>
        <taxon>Craniata</taxon>
        <taxon>Vertebrata</taxon>
        <taxon>Euteleostomi</taxon>
        <taxon>Actinopterygii</taxon>
        <taxon>Neopterygii</taxon>
        <taxon>Teleostei</taxon>
        <taxon>Neoteleostei</taxon>
        <taxon>Acanthomorphata</taxon>
        <taxon>Eupercaria</taxon>
        <taxon>Tetraodontiformes</taxon>
        <taxon>Molidae</taxon>
        <taxon>Mola</taxon>
    </lineage>
</organism>
<dbReference type="PANTHER" id="PTHR45784:SF8">
    <property type="entry name" value="C-TYPE MANNOSE RECEPTOR 2-RELATED"/>
    <property type="match status" value="1"/>
</dbReference>
<dbReference type="SMART" id="SM00034">
    <property type="entry name" value="CLECT"/>
    <property type="match status" value="1"/>
</dbReference>
<dbReference type="STRING" id="94237.ENSMMOP00000025864"/>
<sequence length="155" mass="17856">MWPFFFGNVLQFSLSALEGNYGVIHRSRFHDATPFDHKPFFCYSPTVVRERKTWEEAVEYCREHRTDLASVASETEVALIRTELGKNDTTGDVWIGLHFFSGEWLWVDGQTLAYEVWGCEGRPACPDTSNAVCNASSKHAWQAHNCEERLHFVCY</sequence>
<reference evidence="2" key="1">
    <citation type="submission" date="2025-08" db="UniProtKB">
        <authorList>
            <consortium name="Ensembl"/>
        </authorList>
    </citation>
    <scope>IDENTIFICATION</scope>
</reference>
<dbReference type="Ensembl" id="ENSMMOT00000026303.1">
    <property type="protein sequence ID" value="ENSMMOP00000025864.1"/>
    <property type="gene ID" value="ENSMMOG00000019616.1"/>
</dbReference>
<evidence type="ECO:0000259" key="1">
    <source>
        <dbReference type="PROSITE" id="PS50041"/>
    </source>
</evidence>
<dbReference type="PROSITE" id="PS50041">
    <property type="entry name" value="C_TYPE_LECTIN_2"/>
    <property type="match status" value="1"/>
</dbReference>
<feature type="domain" description="C-type lectin" evidence="1">
    <location>
        <begin position="42"/>
        <end position="155"/>
    </location>
</feature>
<dbReference type="InterPro" id="IPR016186">
    <property type="entry name" value="C-type_lectin-like/link_sf"/>
</dbReference>
<dbReference type="SUPFAM" id="SSF56436">
    <property type="entry name" value="C-type lectin-like"/>
    <property type="match status" value="1"/>
</dbReference>